<evidence type="ECO:0000256" key="4">
    <source>
        <dbReference type="ARBA" id="ARBA00022989"/>
    </source>
</evidence>
<feature type="transmembrane region" description="Helical" evidence="6">
    <location>
        <begin position="320"/>
        <end position="351"/>
    </location>
</feature>
<feature type="transmembrane region" description="Helical" evidence="6">
    <location>
        <begin position="81"/>
        <end position="101"/>
    </location>
</feature>
<dbReference type="RefSeq" id="WP_188915410.1">
    <property type="nucleotide sequence ID" value="NZ_BMMF01000016.1"/>
</dbReference>
<dbReference type="Proteomes" id="UP000600449">
    <property type="component" value="Unassembled WGS sequence"/>
</dbReference>
<dbReference type="EMBL" id="BMMF01000016">
    <property type="protein sequence ID" value="GGK51994.1"/>
    <property type="molecule type" value="Genomic_DNA"/>
</dbReference>
<feature type="transmembrane region" description="Helical" evidence="6">
    <location>
        <begin position="52"/>
        <end position="69"/>
    </location>
</feature>
<comment type="similarity">
    <text evidence="2">Belongs to the autoinducer-2 exporter (AI-2E) (TC 2.A.86) family.</text>
</comment>
<proteinExistence type="inferred from homology"/>
<evidence type="ECO:0000256" key="1">
    <source>
        <dbReference type="ARBA" id="ARBA00004141"/>
    </source>
</evidence>
<dbReference type="Pfam" id="PF01594">
    <property type="entry name" value="AI-2E_transport"/>
    <property type="match status" value="1"/>
</dbReference>
<dbReference type="InterPro" id="IPR002549">
    <property type="entry name" value="AI-2E-like"/>
</dbReference>
<keyword evidence="3 6" id="KW-0812">Transmembrane</keyword>
<gene>
    <name evidence="7" type="ORF">GCM10011322_43770</name>
</gene>
<reference evidence="7 8" key="1">
    <citation type="journal article" date="2014" name="Int. J. Syst. Evol. Microbiol.">
        <title>Complete genome sequence of Corynebacterium casei LMG S-19264T (=DSM 44701T), isolated from a smear-ripened cheese.</title>
        <authorList>
            <consortium name="US DOE Joint Genome Institute (JGI-PGF)"/>
            <person name="Walter F."/>
            <person name="Albersmeier A."/>
            <person name="Kalinowski J."/>
            <person name="Ruckert C."/>
        </authorList>
    </citation>
    <scope>NUCLEOTIDE SEQUENCE [LARGE SCALE GENOMIC DNA]</scope>
    <source>
        <strain evidence="7 8">CGMCC 1.9161</strain>
    </source>
</reference>
<comment type="caution">
    <text evidence="7">The sequence shown here is derived from an EMBL/GenBank/DDBJ whole genome shotgun (WGS) entry which is preliminary data.</text>
</comment>
<evidence type="ECO:0000256" key="3">
    <source>
        <dbReference type="ARBA" id="ARBA00022692"/>
    </source>
</evidence>
<accession>A0A917QIB7</accession>
<feature type="transmembrane region" description="Helical" evidence="6">
    <location>
        <begin position="28"/>
        <end position="46"/>
    </location>
</feature>
<keyword evidence="5 6" id="KW-0472">Membrane</keyword>
<feature type="transmembrane region" description="Helical" evidence="6">
    <location>
        <begin position="170"/>
        <end position="190"/>
    </location>
</feature>
<protein>
    <recommendedName>
        <fullName evidence="9">AI-2E family transporter</fullName>
    </recommendedName>
</protein>
<evidence type="ECO:0000256" key="5">
    <source>
        <dbReference type="ARBA" id="ARBA00023136"/>
    </source>
</evidence>
<sequence length="382" mass="41364">MLEQRRREQPPEDETGPRAVVEARLTRPIALSIHVCAIVLGVGALYFTQDLLLPLALAVLATLTLSPIVRTLDRRGVPSWATAPLMVVALVGTLGLGAYTLSFPLSDWLSRAPEIGYEIERELRSLRTSFEAVEQASQRVDELAAGDREPGVEEVVVREPSLLTTASSGLLRVFVIVVVAALLAAFLLAAGDRIYERMVHVLPTFHDKRTAVEIVRAIERSISRYLLTITLINIGLGIVVGAVLWLVGMPTPILFGAMATVLNFLPYLGAIVGVMITAAVSVVTFDGFWTTLAPPLVYFACTSMEGNVVTPLILGRRLELNAIAILVGVAAMGWLWGPVGVFLAVPILVIVKTVCDHLPSWRMVGAFLAGSLTREQEDADER</sequence>
<comment type="subcellular location">
    <subcellularLocation>
        <location evidence="1">Membrane</location>
        <topology evidence="1">Multi-pass membrane protein</topology>
    </subcellularLocation>
</comment>
<dbReference type="AlphaFoldDB" id="A0A917QIB7"/>
<name>A0A917QIB7_9HYPH</name>
<feature type="transmembrane region" description="Helical" evidence="6">
    <location>
        <begin position="296"/>
        <end position="314"/>
    </location>
</feature>
<evidence type="ECO:0000256" key="2">
    <source>
        <dbReference type="ARBA" id="ARBA00009773"/>
    </source>
</evidence>
<evidence type="ECO:0000256" key="6">
    <source>
        <dbReference type="SAM" id="Phobius"/>
    </source>
</evidence>
<dbReference type="GO" id="GO:0016020">
    <property type="term" value="C:membrane"/>
    <property type="evidence" value="ECO:0007669"/>
    <property type="project" value="UniProtKB-SubCell"/>
</dbReference>
<keyword evidence="4 6" id="KW-1133">Transmembrane helix</keyword>
<evidence type="ECO:0008006" key="9">
    <source>
        <dbReference type="Google" id="ProtNLM"/>
    </source>
</evidence>
<organism evidence="7 8">
    <name type="scientific">Salinarimonas ramus</name>
    <dbReference type="NCBI Taxonomy" id="690164"/>
    <lineage>
        <taxon>Bacteria</taxon>
        <taxon>Pseudomonadati</taxon>
        <taxon>Pseudomonadota</taxon>
        <taxon>Alphaproteobacteria</taxon>
        <taxon>Hyphomicrobiales</taxon>
        <taxon>Salinarimonadaceae</taxon>
        <taxon>Salinarimonas</taxon>
    </lineage>
</organism>
<dbReference type="PANTHER" id="PTHR21716">
    <property type="entry name" value="TRANSMEMBRANE PROTEIN"/>
    <property type="match status" value="1"/>
</dbReference>
<feature type="transmembrane region" description="Helical" evidence="6">
    <location>
        <begin position="225"/>
        <end position="247"/>
    </location>
</feature>
<dbReference type="PANTHER" id="PTHR21716:SF16">
    <property type="entry name" value="BLL1467 PROTEIN"/>
    <property type="match status" value="1"/>
</dbReference>
<dbReference type="GO" id="GO:0055085">
    <property type="term" value="P:transmembrane transport"/>
    <property type="evidence" value="ECO:0007669"/>
    <property type="project" value="TreeGrafter"/>
</dbReference>
<feature type="transmembrane region" description="Helical" evidence="6">
    <location>
        <begin position="267"/>
        <end position="289"/>
    </location>
</feature>
<evidence type="ECO:0000313" key="8">
    <source>
        <dbReference type="Proteomes" id="UP000600449"/>
    </source>
</evidence>
<keyword evidence="8" id="KW-1185">Reference proteome</keyword>
<evidence type="ECO:0000313" key="7">
    <source>
        <dbReference type="EMBL" id="GGK51994.1"/>
    </source>
</evidence>